<name>A0A2J6RF75_HYAVF</name>
<sequence length="238" mass="27231">MEPPANEDFEPLEMNVPAIVHSSQTYEPQPGNEQPELGVIATMEELEQLPFIPTTTHTSEPPLVCDLVRMEDLQPQTVIMSPDKLALPVLDEVHWQLRPSSEKFICLWRGCKASFKKMVEFRLHVRSHTTEAQRCFWAACQRLPESRSSLNKHLDSHTKPHTCPQGGCRHRAAKLRDIERHILSHGTPNGAKVYYCPARDCQYSDGRTSFSRMDNAKRHIRQMHASSNEEVITRTHST</sequence>
<keyword evidence="2" id="KW-0479">Metal-binding</keyword>
<evidence type="ECO:0000313" key="11">
    <source>
        <dbReference type="Proteomes" id="UP000235786"/>
    </source>
</evidence>
<keyword evidence="5" id="KW-0805">Transcription regulation</keyword>
<evidence type="ECO:0000256" key="4">
    <source>
        <dbReference type="ARBA" id="ARBA00022833"/>
    </source>
</evidence>
<keyword evidence="6" id="KW-0804">Transcription</keyword>
<organism evidence="10 11">
    <name type="scientific">Hyaloscypha variabilis (strain UAMH 11265 / GT02V1 / F)</name>
    <name type="common">Meliniomyces variabilis</name>
    <dbReference type="NCBI Taxonomy" id="1149755"/>
    <lineage>
        <taxon>Eukaryota</taxon>
        <taxon>Fungi</taxon>
        <taxon>Dikarya</taxon>
        <taxon>Ascomycota</taxon>
        <taxon>Pezizomycotina</taxon>
        <taxon>Leotiomycetes</taxon>
        <taxon>Helotiales</taxon>
        <taxon>Hyaloscyphaceae</taxon>
        <taxon>Hyaloscypha</taxon>
        <taxon>Hyaloscypha variabilis</taxon>
    </lineage>
</organism>
<accession>A0A2J6RF75</accession>
<dbReference type="PROSITE" id="PS50157">
    <property type="entry name" value="ZINC_FINGER_C2H2_2"/>
    <property type="match status" value="1"/>
</dbReference>
<keyword evidence="3 8" id="KW-0863">Zinc-finger</keyword>
<keyword evidence="7" id="KW-0539">Nucleus</keyword>
<evidence type="ECO:0000256" key="3">
    <source>
        <dbReference type="ARBA" id="ARBA00022771"/>
    </source>
</evidence>
<dbReference type="InterPro" id="IPR013087">
    <property type="entry name" value="Znf_C2H2_type"/>
</dbReference>
<comment type="subcellular location">
    <subcellularLocation>
        <location evidence="1">Nucleus</location>
    </subcellularLocation>
</comment>
<dbReference type="PANTHER" id="PTHR46179">
    <property type="entry name" value="ZINC FINGER PROTEIN"/>
    <property type="match status" value="1"/>
</dbReference>
<dbReference type="SMART" id="SM00355">
    <property type="entry name" value="ZnF_C2H2"/>
    <property type="match status" value="4"/>
</dbReference>
<dbReference type="OrthoDB" id="654211at2759"/>
<dbReference type="PROSITE" id="PS00028">
    <property type="entry name" value="ZINC_FINGER_C2H2_1"/>
    <property type="match status" value="1"/>
</dbReference>
<dbReference type="PANTHER" id="PTHR46179:SF13">
    <property type="entry name" value="C2H2-TYPE DOMAIN-CONTAINING PROTEIN"/>
    <property type="match status" value="1"/>
</dbReference>
<keyword evidence="11" id="KW-1185">Reference proteome</keyword>
<dbReference type="EMBL" id="KZ613949">
    <property type="protein sequence ID" value="PMD37165.1"/>
    <property type="molecule type" value="Genomic_DNA"/>
</dbReference>
<evidence type="ECO:0000256" key="6">
    <source>
        <dbReference type="ARBA" id="ARBA00023163"/>
    </source>
</evidence>
<dbReference type="InterPro" id="IPR051061">
    <property type="entry name" value="Zinc_finger_trans_reg"/>
</dbReference>
<dbReference type="Proteomes" id="UP000235786">
    <property type="component" value="Unassembled WGS sequence"/>
</dbReference>
<reference evidence="10 11" key="1">
    <citation type="submission" date="2016-04" db="EMBL/GenBank/DDBJ databases">
        <title>A degradative enzymes factory behind the ericoid mycorrhizal symbiosis.</title>
        <authorList>
            <consortium name="DOE Joint Genome Institute"/>
            <person name="Martino E."/>
            <person name="Morin E."/>
            <person name="Grelet G."/>
            <person name="Kuo A."/>
            <person name="Kohler A."/>
            <person name="Daghino S."/>
            <person name="Barry K."/>
            <person name="Choi C."/>
            <person name="Cichocki N."/>
            <person name="Clum A."/>
            <person name="Copeland A."/>
            <person name="Hainaut M."/>
            <person name="Haridas S."/>
            <person name="Labutti K."/>
            <person name="Lindquist E."/>
            <person name="Lipzen A."/>
            <person name="Khouja H.-R."/>
            <person name="Murat C."/>
            <person name="Ohm R."/>
            <person name="Olson A."/>
            <person name="Spatafora J."/>
            <person name="Veneault-Fourrey C."/>
            <person name="Henrissat B."/>
            <person name="Grigoriev I."/>
            <person name="Martin F."/>
            <person name="Perotto S."/>
        </authorList>
    </citation>
    <scope>NUCLEOTIDE SEQUENCE [LARGE SCALE GENOMIC DNA]</scope>
    <source>
        <strain evidence="10 11">F</strain>
    </source>
</reference>
<dbReference type="GO" id="GO:0005634">
    <property type="term" value="C:nucleus"/>
    <property type="evidence" value="ECO:0007669"/>
    <property type="project" value="UniProtKB-SubCell"/>
</dbReference>
<feature type="domain" description="C2H2-type" evidence="9">
    <location>
        <begin position="104"/>
        <end position="133"/>
    </location>
</feature>
<protein>
    <recommendedName>
        <fullName evidence="9">C2H2-type domain-containing protein</fullName>
    </recommendedName>
</protein>
<evidence type="ECO:0000256" key="7">
    <source>
        <dbReference type="ARBA" id="ARBA00023242"/>
    </source>
</evidence>
<evidence type="ECO:0000259" key="9">
    <source>
        <dbReference type="PROSITE" id="PS50157"/>
    </source>
</evidence>
<evidence type="ECO:0000256" key="1">
    <source>
        <dbReference type="ARBA" id="ARBA00004123"/>
    </source>
</evidence>
<dbReference type="GO" id="GO:0006357">
    <property type="term" value="P:regulation of transcription by RNA polymerase II"/>
    <property type="evidence" value="ECO:0007669"/>
    <property type="project" value="TreeGrafter"/>
</dbReference>
<evidence type="ECO:0000256" key="5">
    <source>
        <dbReference type="ARBA" id="ARBA00023015"/>
    </source>
</evidence>
<proteinExistence type="predicted"/>
<dbReference type="AlphaFoldDB" id="A0A2J6RF75"/>
<gene>
    <name evidence="10" type="ORF">L207DRAFT_71660</name>
</gene>
<dbReference type="GO" id="GO:0008270">
    <property type="term" value="F:zinc ion binding"/>
    <property type="evidence" value="ECO:0007669"/>
    <property type="project" value="UniProtKB-KW"/>
</dbReference>
<keyword evidence="4" id="KW-0862">Zinc</keyword>
<evidence type="ECO:0000256" key="8">
    <source>
        <dbReference type="PROSITE-ProRule" id="PRU00042"/>
    </source>
</evidence>
<dbReference type="Gene3D" id="3.30.160.60">
    <property type="entry name" value="Classic Zinc Finger"/>
    <property type="match status" value="2"/>
</dbReference>
<dbReference type="STRING" id="1149755.A0A2J6RF75"/>
<evidence type="ECO:0000313" key="10">
    <source>
        <dbReference type="EMBL" id="PMD37165.1"/>
    </source>
</evidence>
<evidence type="ECO:0000256" key="2">
    <source>
        <dbReference type="ARBA" id="ARBA00022723"/>
    </source>
</evidence>